<evidence type="ECO:0000313" key="4">
    <source>
        <dbReference type="EMBL" id="CAB4142191.1"/>
    </source>
</evidence>
<evidence type="ECO:0000256" key="3">
    <source>
        <dbReference type="ARBA" id="ARBA00023219"/>
    </source>
</evidence>
<organism evidence="4">
    <name type="scientific">uncultured Caudovirales phage</name>
    <dbReference type="NCBI Taxonomy" id="2100421"/>
    <lineage>
        <taxon>Viruses</taxon>
        <taxon>Duplodnaviria</taxon>
        <taxon>Heunggongvirae</taxon>
        <taxon>Uroviricota</taxon>
        <taxon>Caudoviricetes</taxon>
        <taxon>Peduoviridae</taxon>
        <taxon>Maltschvirus</taxon>
        <taxon>Maltschvirus maltsch</taxon>
    </lineage>
</organism>
<proteinExistence type="predicted"/>
<keyword evidence="2" id="KW-1171">Viral genome ejection through host cell envelope</keyword>
<evidence type="ECO:0000256" key="2">
    <source>
        <dbReference type="ARBA" id="ARBA00023009"/>
    </source>
</evidence>
<reference evidence="4" key="1">
    <citation type="submission" date="2020-04" db="EMBL/GenBank/DDBJ databases">
        <authorList>
            <person name="Chiriac C."/>
            <person name="Salcher M."/>
            <person name="Ghai R."/>
            <person name="Kavagutti S V."/>
        </authorList>
    </citation>
    <scope>NUCLEOTIDE SEQUENCE</scope>
</reference>
<dbReference type="Gene3D" id="3.40.140.120">
    <property type="match status" value="1"/>
</dbReference>
<name>A0A6J5M7R2_9CAUD</name>
<accession>A0A6J5M7R2</accession>
<dbReference type="InterPro" id="IPR006944">
    <property type="entry name" value="Phage/GTA_portal"/>
</dbReference>
<dbReference type="Pfam" id="PF04860">
    <property type="entry name" value="Phage_portal"/>
    <property type="match status" value="1"/>
</dbReference>
<keyword evidence="2" id="KW-1160">Virus entry into host cell</keyword>
<dbReference type="Gene3D" id="1.20.1270.210">
    <property type="match status" value="1"/>
</dbReference>
<keyword evidence="1" id="KW-1188">Viral release from host cell</keyword>
<gene>
    <name evidence="4" type="ORF">UFOVP439_8</name>
</gene>
<dbReference type="EMBL" id="LR796407">
    <property type="protein sequence ID" value="CAB4142191.1"/>
    <property type="molecule type" value="Genomic_DNA"/>
</dbReference>
<keyword evidence="3" id="KW-0231">Viral genome packaging</keyword>
<evidence type="ECO:0000256" key="1">
    <source>
        <dbReference type="ARBA" id="ARBA00022950"/>
    </source>
</evidence>
<keyword evidence="2" id="KW-1162">Viral penetration into host cytoplasm</keyword>
<keyword evidence="1" id="KW-0118">Viral capsid assembly</keyword>
<sequence length="373" mass="41059">MGRILQTFGLEPKPQLQAQSAPQVLGEYSPYAMPFQYAFIGRSEAISVPALMRCRNLLCGTIGAIPLELYKKSTNEELGSPAWLEQPSYSQPRSVTIAWTVDSLLFYGQAFWKVVEVYSEDGRPSRFEWIANHRVTATLDSTNTFVKSYAVDGTTLPMDGLGSLVTFQSLGDGILNTGVQTIRAAIDVQKSAAIAAATPMSTGFIQNSGADLPPAEVQGLLAAWKRARQSNSTAYLTSTLDYKTVGFSPKDMMYNEAIQNLATEIARLCNVPAIYVSADQNSSYTYQNVNDERKQFLTLSLQPFITAIEDRLSMDDITARGNVVKFDIDKNFLRTDPLQELAVIEKLLALNLVTQEQAMEMTDLTPNGSNGLE</sequence>
<dbReference type="Gene3D" id="3.30.1120.70">
    <property type="match status" value="1"/>
</dbReference>
<protein>
    <submittedName>
        <fullName evidence="4">Portal_HK97, phage portal protein, HK97 family</fullName>
    </submittedName>
</protein>